<gene>
    <name evidence="2" type="ORF">SAMN05444285_13132</name>
</gene>
<accession>A0A1I0IEF9</accession>
<proteinExistence type="predicted"/>
<dbReference type="SUPFAM" id="SSF49785">
    <property type="entry name" value="Galactose-binding domain-like"/>
    <property type="match status" value="1"/>
</dbReference>
<name>A0A1I0IEF9_9BACT</name>
<evidence type="ECO:0000313" key="3">
    <source>
        <dbReference type="Proteomes" id="UP000181981"/>
    </source>
</evidence>
<dbReference type="InterPro" id="IPR011050">
    <property type="entry name" value="Pectin_lyase_fold/virulence"/>
</dbReference>
<dbReference type="InterPro" id="IPR012334">
    <property type="entry name" value="Pectin_lyas_fold"/>
</dbReference>
<dbReference type="Proteomes" id="UP000181981">
    <property type="component" value="Unassembled WGS sequence"/>
</dbReference>
<dbReference type="Gene3D" id="2.160.20.10">
    <property type="entry name" value="Single-stranded right-handed beta-helix, Pectin lyase-like"/>
    <property type="match status" value="1"/>
</dbReference>
<dbReference type="Gene3D" id="2.60.120.260">
    <property type="entry name" value="Galactose-binding domain-like"/>
    <property type="match status" value="1"/>
</dbReference>
<evidence type="ECO:0000313" key="2">
    <source>
        <dbReference type="EMBL" id="SET94961.1"/>
    </source>
</evidence>
<dbReference type="AlphaFoldDB" id="A0A1I0IEF9"/>
<reference evidence="2 3" key="1">
    <citation type="submission" date="2016-10" db="EMBL/GenBank/DDBJ databases">
        <authorList>
            <person name="de Groot N.N."/>
        </authorList>
    </citation>
    <scope>NUCLEOTIDE SEQUENCE [LARGE SCALE GENOMIC DNA]</scope>
    <source>
        <strain evidence="2 3">DSM 25947</strain>
    </source>
</reference>
<dbReference type="EMBL" id="FOHT01000031">
    <property type="protein sequence ID" value="SET94961.1"/>
    <property type="molecule type" value="Genomic_DNA"/>
</dbReference>
<organism evidence="2 3">
    <name type="scientific">Draconibacterium orientale</name>
    <dbReference type="NCBI Taxonomy" id="1168034"/>
    <lineage>
        <taxon>Bacteria</taxon>
        <taxon>Pseudomonadati</taxon>
        <taxon>Bacteroidota</taxon>
        <taxon>Bacteroidia</taxon>
        <taxon>Marinilabiliales</taxon>
        <taxon>Prolixibacteraceae</taxon>
        <taxon>Draconibacterium</taxon>
    </lineage>
</organism>
<dbReference type="RefSeq" id="WP_081804919.1">
    <property type="nucleotide sequence ID" value="NZ_FOHT01000031.1"/>
</dbReference>
<dbReference type="Pfam" id="PF18962">
    <property type="entry name" value="Por_Secre_tail"/>
    <property type="match status" value="1"/>
</dbReference>
<dbReference type="InterPro" id="IPR026444">
    <property type="entry name" value="Secre_tail"/>
</dbReference>
<dbReference type="OrthoDB" id="9805017at2"/>
<dbReference type="InterPro" id="IPR008979">
    <property type="entry name" value="Galactose-bd-like_sf"/>
</dbReference>
<protein>
    <submittedName>
        <fullName evidence="2">Por secretion system C-terminal sorting domain-containing protein</fullName>
    </submittedName>
</protein>
<dbReference type="NCBIfam" id="TIGR04183">
    <property type="entry name" value="Por_Secre_tail"/>
    <property type="match status" value="1"/>
</dbReference>
<feature type="domain" description="Secretion system C-terminal sorting" evidence="1">
    <location>
        <begin position="584"/>
        <end position="657"/>
    </location>
</feature>
<dbReference type="SUPFAM" id="SSF51126">
    <property type="entry name" value="Pectin lyase-like"/>
    <property type="match status" value="1"/>
</dbReference>
<sequence>MMLFSLSFLQLLLKFNKRFYALISVLVILVASTDLSASTKKYLVEESFGYYIDANTWAVAPTGGDTVFISSDRTKALKIRNLKGSKETPIVFINFGGQVRIDSPTAWGALTFENCSYIKVTGTGDESCKYGFLLSANTCGLGFTELSTDCEAEFIKISHEGFMGICVKKDYDGNPPSPAPVFSNLVIHDCFVENVTEGMYLGETKSPGMEFKHVKVYNNIVRNTGRESIQIANMVEDVEIHNNTLLNAGMDNVGSQRSLLQIGDNSVANVYNNILIGAPAHGIINMGKGNNVFTNNYISNCKGMFIDNRLFTDVNQPIVVSGNYFKDNTHSEIIESMNELNVVVINNNKWNSLIPFFLNNSGSKSNHIFANNIHTAIDEIGFTNEQENDYSLAESTPVKYLLLGAPGGPEYFEDKKNNSKNTKSAQIILSSEMIIDEKEGINIYSADYLVDEQGLSLDKNEHASSEIWKPYYNMDYGPYHIYFDLGRQYQLTEIALHDMQGIADMEVSIGEPGDWQEVFTEPCDEYKSWKRHSVNVSSRYVRLTIDESLSAAINEIVLFGYKESGNLKSADAETEEDKTLKCQNPVSKSLKVSIDEDLVGEYNLEIFDLNGQMLFTQEYSDYSSSEININLSNMDLKKGMYIIRYRNDAGITRSTKFIKQS</sequence>
<evidence type="ECO:0000259" key="1">
    <source>
        <dbReference type="Pfam" id="PF18962"/>
    </source>
</evidence>